<comment type="similarity">
    <text evidence="3 12">Belongs to the PIGG/PIGN/PIGO family. PIGN subfamily.</text>
</comment>
<evidence type="ECO:0000256" key="1">
    <source>
        <dbReference type="ARBA" id="ARBA00004477"/>
    </source>
</evidence>
<keyword evidence="8 12" id="KW-0256">Endoplasmic reticulum</keyword>
<feature type="domain" description="GPI ethanolamine phosphate transferase 1 C-terminal" evidence="13">
    <location>
        <begin position="398"/>
        <end position="730"/>
    </location>
</feature>
<reference evidence="14" key="2">
    <citation type="submission" date="2025-09" db="UniProtKB">
        <authorList>
            <consortium name="Ensembl"/>
        </authorList>
    </citation>
    <scope>IDENTIFICATION</scope>
</reference>
<protein>
    <recommendedName>
        <fullName evidence="4 12">GPI ethanolamine phosphate transferase 1</fullName>
        <ecNumber evidence="12">2.-.-.-</ecNumber>
    </recommendedName>
</protein>
<evidence type="ECO:0000256" key="12">
    <source>
        <dbReference type="RuleBase" id="RU367138"/>
    </source>
</evidence>
<feature type="transmembrane region" description="Helical" evidence="12">
    <location>
        <begin position="549"/>
        <end position="570"/>
    </location>
</feature>
<dbReference type="Gene3D" id="3.40.720.10">
    <property type="entry name" value="Alkaline Phosphatase, subunit A"/>
    <property type="match status" value="2"/>
</dbReference>
<dbReference type="GO" id="GO:0051377">
    <property type="term" value="F:mannose-ethanolamine phosphotransferase activity"/>
    <property type="evidence" value="ECO:0007669"/>
    <property type="project" value="UniProtKB-UniRule"/>
</dbReference>
<accession>A0A8C5TGJ4</accession>
<feature type="transmembrane region" description="Helical" evidence="12">
    <location>
        <begin position="485"/>
        <end position="507"/>
    </location>
</feature>
<comment type="function">
    <text evidence="12">Ethanolamine phosphate transferase involved in glycosylphosphatidylinositol-anchor biosynthesis. Transfers ethanolamine phosphate to the first alpha-1,4-linked mannose of the glycosylphosphatidylinositol precursor of GPI-anchor.</text>
</comment>
<dbReference type="PANTHER" id="PTHR12250">
    <property type="entry name" value="PHOSPHATIDYLINOSITOL GLYCAN, CLASS N"/>
    <property type="match status" value="1"/>
</dbReference>
<keyword evidence="5 12" id="KW-0337">GPI-anchor biosynthesis</keyword>
<feature type="transmembrane region" description="Helical" evidence="12">
    <location>
        <begin position="6"/>
        <end position="26"/>
    </location>
</feature>
<keyword evidence="15" id="KW-1185">Reference proteome</keyword>
<dbReference type="EC" id="2.-.-.-" evidence="12"/>
<dbReference type="FunFam" id="3.40.720.10:FF:000088">
    <property type="entry name" value="Phosphatidylinositol glycan anchor biosynthesis, class N"/>
    <property type="match status" value="1"/>
</dbReference>
<evidence type="ECO:0000256" key="2">
    <source>
        <dbReference type="ARBA" id="ARBA00004687"/>
    </source>
</evidence>
<dbReference type="AlphaFoldDB" id="A0A8C5TGJ4"/>
<feature type="transmembrane region" description="Helical" evidence="12">
    <location>
        <begin position="599"/>
        <end position="615"/>
    </location>
</feature>
<dbReference type="Ensembl" id="ENSMCST00000006297.1">
    <property type="protein sequence ID" value="ENSMCSP00000006155.1"/>
    <property type="gene ID" value="ENSMCSG00000004203.1"/>
</dbReference>
<evidence type="ECO:0000256" key="11">
    <source>
        <dbReference type="ARBA" id="ARBA00023180"/>
    </source>
</evidence>
<dbReference type="Pfam" id="PF04987">
    <property type="entry name" value="PigN"/>
    <property type="match status" value="1"/>
</dbReference>
<feature type="transmembrane region" description="Helical" evidence="12">
    <location>
        <begin position="763"/>
        <end position="786"/>
    </location>
</feature>
<dbReference type="SUPFAM" id="SSF53649">
    <property type="entry name" value="Alkaline phosphatase-like"/>
    <property type="match status" value="1"/>
</dbReference>
<evidence type="ECO:0000313" key="15">
    <source>
        <dbReference type="Proteomes" id="UP000694560"/>
    </source>
</evidence>
<feature type="transmembrane region" description="Helical" evidence="12">
    <location>
        <begin position="461"/>
        <end position="479"/>
    </location>
</feature>
<dbReference type="GO" id="GO:0006506">
    <property type="term" value="P:GPI anchor biosynthetic process"/>
    <property type="evidence" value="ECO:0007669"/>
    <property type="project" value="UniProtKB-UniPathway"/>
</dbReference>
<keyword evidence="7 12" id="KW-0812">Transmembrane</keyword>
<feature type="transmembrane region" description="Helical" evidence="12">
    <location>
        <begin position="413"/>
        <end position="432"/>
    </location>
</feature>
<evidence type="ECO:0000256" key="8">
    <source>
        <dbReference type="ARBA" id="ARBA00022824"/>
    </source>
</evidence>
<dbReference type="Pfam" id="PF01663">
    <property type="entry name" value="Phosphodiest"/>
    <property type="match status" value="1"/>
</dbReference>
<evidence type="ECO:0000256" key="7">
    <source>
        <dbReference type="ARBA" id="ARBA00022692"/>
    </source>
</evidence>
<dbReference type="UniPathway" id="UPA00196"/>
<comment type="pathway">
    <text evidence="2 12">Glycolipid biosynthesis; glycosylphosphatidylinositol-anchor biosynthesis.</text>
</comment>
<dbReference type="GO" id="GO:0005789">
    <property type="term" value="C:endoplasmic reticulum membrane"/>
    <property type="evidence" value="ECO:0007669"/>
    <property type="project" value="UniProtKB-SubCell"/>
</dbReference>
<evidence type="ECO:0000256" key="9">
    <source>
        <dbReference type="ARBA" id="ARBA00022989"/>
    </source>
</evidence>
<feature type="transmembrane region" description="Helical" evidence="12">
    <location>
        <begin position="519"/>
        <end position="537"/>
    </location>
</feature>
<dbReference type="InterPro" id="IPR007070">
    <property type="entry name" value="GPI_EtnP_transferase_1"/>
</dbReference>
<dbReference type="InterPro" id="IPR037671">
    <property type="entry name" value="PIGN_N"/>
</dbReference>
<keyword evidence="6 12" id="KW-0808">Transferase</keyword>
<dbReference type="InterPro" id="IPR017852">
    <property type="entry name" value="GPI_EtnP_transferase_1_C"/>
</dbReference>
<reference evidence="14" key="1">
    <citation type="submission" date="2025-08" db="UniProtKB">
        <authorList>
            <consortium name="Ensembl"/>
        </authorList>
    </citation>
    <scope>IDENTIFICATION</scope>
</reference>
<evidence type="ECO:0000313" key="14">
    <source>
        <dbReference type="Ensembl" id="ENSMCSP00000006155.1"/>
    </source>
</evidence>
<keyword evidence="11" id="KW-0325">Glycoprotein</keyword>
<dbReference type="InterPro" id="IPR017850">
    <property type="entry name" value="Alkaline_phosphatase_core_sf"/>
</dbReference>
<evidence type="ECO:0000259" key="13">
    <source>
        <dbReference type="Pfam" id="PF04987"/>
    </source>
</evidence>
<sequence length="802" mass="90149">MDIPIFILAGLLVHCVFLVSIFDIYFSSPLVHGMTPQQTPLPPPAKRLVLFVADGLRADSLYELDSNGTPRAPYLRGILENNGSWGISHTRVPTESRPGHVALIAGFYEDVSAVAKGWKENPVEFDSVFNESKYTWSWGSPDILPMFAKGATGDHVYTFCYAAESEDFGAEDAAKLDIWVFDHVKSFFNSSRSNETLFSALNEEKVVLFLHLLGIDTNGHAHRPNSREYQENIKQVDEGVKEIASMIDNFYGNDGKTAFILTSDHGMTDWGSHGAGHPSETLTPLIVWGAGVNYPQKVTSQFFEDNFLKEWKLENLKRLDVNQADIAPLMASLIGVPFPLNSVGTLPVEYLNSSAHFKAESMFTNAVQILEQFKVKMNQKKETTLSFLFTPFKIPVIQDLATNVLSLHVGQSVGFLLISILAVEILVLSFFYRSALTVGLLVFAVWPVITQLWVQAKTKALIWTLLCVLLAIFPLMPVVGRDPNIPLVIAAGLLTLLISCFSLASLCKSENKYRDNEDLKVYFYQMFSVALSTYVVSSTHNSLKNKQGLPVMNQIISWMILVSSPVLLLLSPTFLFQRLFSILLSLMSIYLLLSTGYEALFPLVLFGLMFVWVNMEQEALQHYGLSRKPKLAFFNFTYAMDITQFRQLHLDDIRRSFFFVFFIVTAFFGTGNIASINSFDPASVYCFLTVFSPFMMGGLLLLKVAIPFVLVSCAFEAVQVTTQLSSKRYKGLFMVFFFFQVFFLYSANLYFSLTFLMSLSCSISHYVLVMSLTIFMMVMNGLAQLLTTQRLGLPRRTKHHST</sequence>
<dbReference type="CDD" id="cd16020">
    <property type="entry name" value="GPI_EPT_1"/>
    <property type="match status" value="1"/>
</dbReference>
<dbReference type="Proteomes" id="UP000694560">
    <property type="component" value="Unplaced"/>
</dbReference>
<proteinExistence type="inferred from homology"/>
<feature type="transmembrane region" description="Helical" evidence="12">
    <location>
        <begin position="682"/>
        <end position="711"/>
    </location>
</feature>
<evidence type="ECO:0000256" key="4">
    <source>
        <dbReference type="ARBA" id="ARBA00020831"/>
    </source>
</evidence>
<evidence type="ECO:0000256" key="6">
    <source>
        <dbReference type="ARBA" id="ARBA00022679"/>
    </source>
</evidence>
<evidence type="ECO:0000256" key="10">
    <source>
        <dbReference type="ARBA" id="ARBA00023136"/>
    </source>
</evidence>
<feature type="transmembrane region" description="Helical" evidence="12">
    <location>
        <begin position="656"/>
        <end position="676"/>
    </location>
</feature>
<keyword evidence="9 12" id="KW-1133">Transmembrane helix</keyword>
<name>A0A8C5TGJ4_9PASS</name>
<dbReference type="InterPro" id="IPR002591">
    <property type="entry name" value="Phosphodiest/P_Trfase"/>
</dbReference>
<comment type="subcellular location">
    <subcellularLocation>
        <location evidence="1 12">Endoplasmic reticulum membrane</location>
        <topology evidence="1 12">Multi-pass membrane protein</topology>
    </subcellularLocation>
</comment>
<evidence type="ECO:0000256" key="5">
    <source>
        <dbReference type="ARBA" id="ARBA00022502"/>
    </source>
</evidence>
<dbReference type="PANTHER" id="PTHR12250:SF0">
    <property type="entry name" value="GPI ETHANOLAMINE PHOSPHATE TRANSFERASE 1"/>
    <property type="match status" value="1"/>
</dbReference>
<evidence type="ECO:0000256" key="3">
    <source>
        <dbReference type="ARBA" id="ARBA00008400"/>
    </source>
</evidence>
<feature type="transmembrane region" description="Helical" evidence="12">
    <location>
        <begin position="732"/>
        <end position="751"/>
    </location>
</feature>
<feature type="transmembrane region" description="Helical" evidence="12">
    <location>
        <begin position="438"/>
        <end position="454"/>
    </location>
</feature>
<keyword evidence="10 12" id="KW-0472">Membrane</keyword>
<organism evidence="14 15">
    <name type="scientific">Malurus cyaneus samueli</name>
    <dbReference type="NCBI Taxonomy" id="2593467"/>
    <lineage>
        <taxon>Eukaryota</taxon>
        <taxon>Metazoa</taxon>
        <taxon>Chordata</taxon>
        <taxon>Craniata</taxon>
        <taxon>Vertebrata</taxon>
        <taxon>Euteleostomi</taxon>
        <taxon>Archelosauria</taxon>
        <taxon>Archosauria</taxon>
        <taxon>Dinosauria</taxon>
        <taxon>Saurischia</taxon>
        <taxon>Theropoda</taxon>
        <taxon>Coelurosauria</taxon>
        <taxon>Aves</taxon>
        <taxon>Neognathae</taxon>
        <taxon>Neoaves</taxon>
        <taxon>Telluraves</taxon>
        <taxon>Australaves</taxon>
        <taxon>Passeriformes</taxon>
        <taxon>Meliphagoidea</taxon>
        <taxon>Maluridae</taxon>
        <taxon>Malurus</taxon>
    </lineage>
</organism>
<dbReference type="FunFam" id="3.40.720.10:FF:000091">
    <property type="entry name" value="Phosphatidylinositol glycan anchor biosynthesis, class N"/>
    <property type="match status" value="1"/>
</dbReference>